<evidence type="ECO:0000259" key="4">
    <source>
        <dbReference type="Pfam" id="PF04355"/>
    </source>
</evidence>
<dbReference type="InterPro" id="IPR007450">
    <property type="entry name" value="BamE_dom"/>
</dbReference>
<dbReference type="PANTHER" id="PTHR37482">
    <property type="entry name" value="OUTER MEMBRANE PROTEIN ASSEMBLY FACTOR BAME"/>
    <property type="match status" value="1"/>
</dbReference>
<evidence type="ECO:0000256" key="1">
    <source>
        <dbReference type="ARBA" id="ARBA00022729"/>
    </source>
</evidence>
<protein>
    <submittedName>
        <fullName evidence="5">Outer membrane protein assembly factor BamE</fullName>
    </submittedName>
</protein>
<evidence type="ECO:0000256" key="3">
    <source>
        <dbReference type="ARBA" id="ARBA00023237"/>
    </source>
</evidence>
<keyword evidence="3" id="KW-0998">Cell outer membrane</keyword>
<evidence type="ECO:0000256" key="2">
    <source>
        <dbReference type="ARBA" id="ARBA00023136"/>
    </source>
</evidence>
<dbReference type="InterPro" id="IPR026592">
    <property type="entry name" value="BamE"/>
</dbReference>
<dbReference type="GO" id="GO:0043165">
    <property type="term" value="P:Gram-negative-bacterium-type cell outer membrane assembly"/>
    <property type="evidence" value="ECO:0007669"/>
    <property type="project" value="TreeGrafter"/>
</dbReference>
<dbReference type="GO" id="GO:1990063">
    <property type="term" value="C:Bam protein complex"/>
    <property type="evidence" value="ECO:0007669"/>
    <property type="project" value="TreeGrafter"/>
</dbReference>
<evidence type="ECO:0000313" key="6">
    <source>
        <dbReference type="Proteomes" id="UP001139721"/>
    </source>
</evidence>
<keyword evidence="6" id="KW-1185">Reference proteome</keyword>
<dbReference type="AlphaFoldDB" id="A0A9X2CYH3"/>
<sequence length="114" mass="13125">MAKFFTVGKKMRVITFIFSIIITLTLTQCVSYDFSRRITQQGNLLTQEKVARLKIGMSKEDAAILMGTSIISPTFNNDRWDYAYTWRRGSGPMEIRHASLYFVRGSLARVEHKP</sequence>
<dbReference type="Gene3D" id="3.30.1450.10">
    <property type="match status" value="1"/>
</dbReference>
<name>A0A9X2CYH3_9GAMM</name>
<dbReference type="InterPro" id="IPR037873">
    <property type="entry name" value="BamE-like"/>
</dbReference>
<comment type="caution">
    <text evidence="5">The sequence shown here is derived from an EMBL/GenBank/DDBJ whole genome shotgun (WGS) entry which is preliminary data.</text>
</comment>
<proteinExistence type="predicted"/>
<dbReference type="EMBL" id="JAJKBJ010000003">
    <property type="protein sequence ID" value="MCL9683230.1"/>
    <property type="molecule type" value="Genomic_DNA"/>
</dbReference>
<dbReference type="RefSeq" id="WP_250419603.1">
    <property type="nucleotide sequence ID" value="NZ_JAJKBJ010000003.1"/>
</dbReference>
<dbReference type="Pfam" id="PF04355">
    <property type="entry name" value="BamE"/>
    <property type="match status" value="1"/>
</dbReference>
<dbReference type="GO" id="GO:0030674">
    <property type="term" value="F:protein-macromolecule adaptor activity"/>
    <property type="evidence" value="ECO:0007669"/>
    <property type="project" value="TreeGrafter"/>
</dbReference>
<gene>
    <name evidence="5" type="ORF">LOX96_03930</name>
</gene>
<evidence type="ECO:0000313" key="5">
    <source>
        <dbReference type="EMBL" id="MCL9683230.1"/>
    </source>
</evidence>
<keyword evidence="2" id="KW-0472">Membrane</keyword>
<feature type="domain" description="Outer membrane protein assembly factor BamE" evidence="4">
    <location>
        <begin position="42"/>
        <end position="110"/>
    </location>
</feature>
<accession>A0A9X2CYH3</accession>
<dbReference type="GO" id="GO:0051205">
    <property type="term" value="P:protein insertion into membrane"/>
    <property type="evidence" value="ECO:0007669"/>
    <property type="project" value="TreeGrafter"/>
</dbReference>
<dbReference type="Proteomes" id="UP001139721">
    <property type="component" value="Unassembled WGS sequence"/>
</dbReference>
<dbReference type="PANTHER" id="PTHR37482:SF1">
    <property type="entry name" value="OUTER MEMBRANE PROTEIN ASSEMBLY FACTOR BAME"/>
    <property type="match status" value="1"/>
</dbReference>
<organism evidence="5 6">
    <name type="scientific">Legionella maioricensis</name>
    <dbReference type="NCBI Taxonomy" id="2896528"/>
    <lineage>
        <taxon>Bacteria</taxon>
        <taxon>Pseudomonadati</taxon>
        <taxon>Pseudomonadota</taxon>
        <taxon>Gammaproteobacteria</taxon>
        <taxon>Legionellales</taxon>
        <taxon>Legionellaceae</taxon>
        <taxon>Legionella</taxon>
    </lineage>
</organism>
<keyword evidence="1" id="KW-0732">Signal</keyword>
<reference evidence="5" key="1">
    <citation type="submission" date="2021-11" db="EMBL/GenBank/DDBJ databases">
        <title>Legionella maioricencis sp. nov., a new species isolated from hot water samples in Mallorca.</title>
        <authorList>
            <person name="Crespi S."/>
            <person name="Drasar V."/>
            <person name="Salva-Serra F."/>
            <person name="Jaen-Luchoro D."/>
            <person name="Pineiro-Iglesias B."/>
            <person name="Aliaga F."/>
            <person name="Fernandez-Juarez V."/>
            <person name="Coll G."/>
            <person name="Moore E.R.B."/>
            <person name="Bennasar-Figueras A."/>
        </authorList>
    </citation>
    <scope>NUCLEOTIDE SEQUENCE</scope>
    <source>
        <strain evidence="5">HCPI-6</strain>
    </source>
</reference>